<dbReference type="InterPro" id="IPR018062">
    <property type="entry name" value="HTH_AraC-typ_CS"/>
</dbReference>
<evidence type="ECO:0000256" key="2">
    <source>
        <dbReference type="ARBA" id="ARBA00023125"/>
    </source>
</evidence>
<evidence type="ECO:0000256" key="3">
    <source>
        <dbReference type="ARBA" id="ARBA00023163"/>
    </source>
</evidence>
<dbReference type="PRINTS" id="PR00032">
    <property type="entry name" value="HTHARAC"/>
</dbReference>
<evidence type="ECO:0000256" key="1">
    <source>
        <dbReference type="ARBA" id="ARBA00023015"/>
    </source>
</evidence>
<dbReference type="InterPro" id="IPR018060">
    <property type="entry name" value="HTH_AraC"/>
</dbReference>
<name>A0A1M7QW45_9BURK</name>
<sequence>MSSIHVARSLRTASVAVSDVHCAGGCRHDSDVECAQATHIVFPYRGVYVRRVGQDVAVADGNQVLFFNAQQEYRISHPVKGGDACVSLAVAPAVLEELAPAGTLQAGVFLAQHQRIDAQSQMLVAQLRLAMHDDATEPLKAETLMLSLLQHSLGGRSKPSSQARHGQRRLVDRIKLTLASDTARRWTLDDIAAETGGSPVYLTQVFQQVEGIPLYRYQLQLRLQRALAVMAQCGDLSAVSFDLGFSSHSHFSASFRQTYGCSPSAFRKLANH</sequence>
<dbReference type="OrthoDB" id="9812985at2"/>
<organism evidence="5 6">
    <name type="scientific">Duganella sacchari</name>
    <dbReference type="NCBI Taxonomy" id="551987"/>
    <lineage>
        <taxon>Bacteria</taxon>
        <taxon>Pseudomonadati</taxon>
        <taxon>Pseudomonadota</taxon>
        <taxon>Betaproteobacteria</taxon>
        <taxon>Burkholderiales</taxon>
        <taxon>Oxalobacteraceae</taxon>
        <taxon>Telluria group</taxon>
        <taxon>Duganella</taxon>
    </lineage>
</organism>
<dbReference type="SUPFAM" id="SSF46689">
    <property type="entry name" value="Homeodomain-like"/>
    <property type="match status" value="2"/>
</dbReference>
<dbReference type="SMART" id="SM00342">
    <property type="entry name" value="HTH_ARAC"/>
    <property type="match status" value="1"/>
</dbReference>
<dbReference type="PROSITE" id="PS01124">
    <property type="entry name" value="HTH_ARAC_FAMILY_2"/>
    <property type="match status" value="1"/>
</dbReference>
<dbReference type="GO" id="GO:0043565">
    <property type="term" value="F:sequence-specific DNA binding"/>
    <property type="evidence" value="ECO:0007669"/>
    <property type="project" value="InterPro"/>
</dbReference>
<dbReference type="STRING" id="551987.SAMN05192549_108136"/>
<reference evidence="6" key="1">
    <citation type="submission" date="2016-11" db="EMBL/GenBank/DDBJ databases">
        <authorList>
            <person name="Varghese N."/>
            <person name="Submissions S."/>
        </authorList>
    </citation>
    <scope>NUCLEOTIDE SEQUENCE [LARGE SCALE GENOMIC DNA]</scope>
    <source>
        <strain evidence="6">Sac-22</strain>
    </source>
</reference>
<evidence type="ECO:0000313" key="5">
    <source>
        <dbReference type="EMBL" id="SHN36122.1"/>
    </source>
</evidence>
<dbReference type="RefSeq" id="WP_072786923.1">
    <property type="nucleotide sequence ID" value="NZ_FRCX01000008.1"/>
</dbReference>
<dbReference type="InterPro" id="IPR009057">
    <property type="entry name" value="Homeodomain-like_sf"/>
</dbReference>
<dbReference type="Gene3D" id="1.10.10.60">
    <property type="entry name" value="Homeodomain-like"/>
    <property type="match status" value="1"/>
</dbReference>
<evidence type="ECO:0000259" key="4">
    <source>
        <dbReference type="PROSITE" id="PS01124"/>
    </source>
</evidence>
<evidence type="ECO:0000313" key="6">
    <source>
        <dbReference type="Proteomes" id="UP000184339"/>
    </source>
</evidence>
<keyword evidence="1" id="KW-0805">Transcription regulation</keyword>
<dbReference type="AlphaFoldDB" id="A0A1M7QW45"/>
<protein>
    <submittedName>
        <fullName evidence="5">AraC-type DNA-binding protein</fullName>
    </submittedName>
</protein>
<dbReference type="PANTHER" id="PTHR46796">
    <property type="entry name" value="HTH-TYPE TRANSCRIPTIONAL ACTIVATOR RHAS-RELATED"/>
    <property type="match status" value="1"/>
</dbReference>
<keyword evidence="6" id="KW-1185">Reference proteome</keyword>
<proteinExistence type="predicted"/>
<dbReference type="PROSITE" id="PS00041">
    <property type="entry name" value="HTH_ARAC_FAMILY_1"/>
    <property type="match status" value="1"/>
</dbReference>
<gene>
    <name evidence="5" type="ORF">SAMN05192549_108136</name>
</gene>
<keyword evidence="2 5" id="KW-0238">DNA-binding</keyword>
<dbReference type="Proteomes" id="UP000184339">
    <property type="component" value="Unassembled WGS sequence"/>
</dbReference>
<dbReference type="Pfam" id="PF12833">
    <property type="entry name" value="HTH_18"/>
    <property type="match status" value="1"/>
</dbReference>
<dbReference type="InterPro" id="IPR050204">
    <property type="entry name" value="AraC_XylS_family_regulators"/>
</dbReference>
<accession>A0A1M7QW45</accession>
<dbReference type="InterPro" id="IPR020449">
    <property type="entry name" value="Tscrpt_reg_AraC-type_HTH"/>
</dbReference>
<dbReference type="GO" id="GO:0003700">
    <property type="term" value="F:DNA-binding transcription factor activity"/>
    <property type="evidence" value="ECO:0007669"/>
    <property type="project" value="InterPro"/>
</dbReference>
<keyword evidence="3" id="KW-0804">Transcription</keyword>
<feature type="domain" description="HTH araC/xylS-type" evidence="4">
    <location>
        <begin position="172"/>
        <end position="269"/>
    </location>
</feature>
<dbReference type="EMBL" id="FRCX01000008">
    <property type="protein sequence ID" value="SHN36122.1"/>
    <property type="molecule type" value="Genomic_DNA"/>
</dbReference>